<dbReference type="SMART" id="SM00710">
    <property type="entry name" value="PbH1"/>
    <property type="match status" value="8"/>
</dbReference>
<protein>
    <recommendedName>
        <fullName evidence="3">Right handed beta helix domain-containing protein</fullName>
    </recommendedName>
</protein>
<keyword evidence="2" id="KW-0732">Signal</keyword>
<dbReference type="PANTHER" id="PTHR36453:SF1">
    <property type="entry name" value="RIGHT HANDED BETA HELIX DOMAIN-CONTAINING PROTEIN"/>
    <property type="match status" value="1"/>
</dbReference>
<evidence type="ECO:0000313" key="4">
    <source>
        <dbReference type="EMBL" id="MBP2292288.1"/>
    </source>
</evidence>
<dbReference type="InterPro" id="IPR039448">
    <property type="entry name" value="Beta_helix"/>
</dbReference>
<dbReference type="Gene3D" id="2.160.20.10">
    <property type="entry name" value="Single-stranded right-handed beta-helix, Pectin lyase-like"/>
    <property type="match status" value="2"/>
</dbReference>
<reference evidence="4 5" key="1">
    <citation type="submission" date="2021-03" db="EMBL/GenBank/DDBJ databases">
        <title>Genomic Encyclopedia of Type Strains, Phase III (KMG-III): the genomes of soil and plant-associated and newly described type strains.</title>
        <authorList>
            <person name="Whitman W."/>
        </authorList>
    </citation>
    <scope>NUCLEOTIDE SEQUENCE [LARGE SCALE GENOMIC DNA]</scope>
    <source>
        <strain evidence="4 5">IMMIB AFH-6</strain>
    </source>
</reference>
<proteinExistence type="predicted"/>
<dbReference type="Pfam" id="PF13229">
    <property type="entry name" value="Beta_helix"/>
    <property type="match status" value="1"/>
</dbReference>
<accession>A0ABS4SI98</accession>
<evidence type="ECO:0000256" key="1">
    <source>
        <dbReference type="SAM" id="MobiDB-lite"/>
    </source>
</evidence>
<feature type="domain" description="Right handed beta helix" evidence="3">
    <location>
        <begin position="314"/>
        <end position="525"/>
    </location>
</feature>
<sequence length="652" mass="70484">MTRLRKSWSRGVFALLLSPILCMLLSVPALAADPAIYVSTKGNDHWSGRRADPTPDGKDGPVATLERAVEAARQAKTRVVLLRGGTHRLTETVTLGPEDSGLRIAAYSGEQPVLSGGERVTGFTVESGGTVSAPLAREPGLDVTAGGVRQRAAQSGNFDPNDPIRSGWFVAQATKGGGDKRQFRFPPGTVQSAWAVPGVRVQALDRARQADDIRGIERIDRNGTLVLDRDGWYPFRDGTTFRLLGHPDFLRFPGQFAWRARDKRLLLRPHDPEGFARSGEAVVARLAPLIRAEKADNLTIEGLGFADTPYDGAAIRLTGGTGHRVAGNRFFAVGTAVILDGADGSEVTGNAMEHLGRSGVELTPGSNGNRVVANSIRNIGEVNFYSAGVMAAGVTRTIIAHNDIRTAARYGISLKNWNPQTKNSDNVVEYNRIRDVGRETADLGAIETLGRSDIDTRTVIRFNDIRGTGGLATNPAGDWLVRYKGFGIYLDDLTNGVTVQGNFLEDTGWAAVFIHGGDGNRVENNIAVLTEGRDKFVRFEWVPSAGTAGFLHDNAATRNLVYARVPVEQIVTSLTGGEYRLENNILDRAGRNARAQAAASDRTQRSVQAGSLPDPYFQDPDKGDFRLRANSPARKIGFEDLPWSRIGPEGAR</sequence>
<evidence type="ECO:0000313" key="5">
    <source>
        <dbReference type="Proteomes" id="UP000781958"/>
    </source>
</evidence>
<feature type="signal peptide" evidence="2">
    <location>
        <begin position="1"/>
        <end position="31"/>
    </location>
</feature>
<dbReference type="InterPro" id="IPR012334">
    <property type="entry name" value="Pectin_lyas_fold"/>
</dbReference>
<organism evidence="4 5">
    <name type="scientific">Azospirillum rugosum</name>
    <dbReference type="NCBI Taxonomy" id="416170"/>
    <lineage>
        <taxon>Bacteria</taxon>
        <taxon>Pseudomonadati</taxon>
        <taxon>Pseudomonadota</taxon>
        <taxon>Alphaproteobacteria</taxon>
        <taxon>Rhodospirillales</taxon>
        <taxon>Azospirillaceae</taxon>
        <taxon>Azospirillum</taxon>
    </lineage>
</organism>
<dbReference type="SUPFAM" id="SSF51126">
    <property type="entry name" value="Pectin lyase-like"/>
    <property type="match status" value="1"/>
</dbReference>
<dbReference type="EMBL" id="JAGINP010000006">
    <property type="protein sequence ID" value="MBP2292288.1"/>
    <property type="molecule type" value="Genomic_DNA"/>
</dbReference>
<dbReference type="Proteomes" id="UP000781958">
    <property type="component" value="Unassembled WGS sequence"/>
</dbReference>
<dbReference type="PANTHER" id="PTHR36453">
    <property type="entry name" value="SECRETED PROTEIN-RELATED"/>
    <property type="match status" value="1"/>
</dbReference>
<feature type="chain" id="PRO_5047408451" description="Right handed beta helix domain-containing protein" evidence="2">
    <location>
        <begin position="32"/>
        <end position="652"/>
    </location>
</feature>
<comment type="caution">
    <text evidence="4">The sequence shown here is derived from an EMBL/GenBank/DDBJ whole genome shotgun (WGS) entry which is preliminary data.</text>
</comment>
<dbReference type="InterPro" id="IPR006626">
    <property type="entry name" value="PbH1"/>
</dbReference>
<name>A0ABS4SI98_9PROT</name>
<keyword evidence="5" id="KW-1185">Reference proteome</keyword>
<dbReference type="InterPro" id="IPR011050">
    <property type="entry name" value="Pectin_lyase_fold/virulence"/>
</dbReference>
<feature type="region of interest" description="Disordered" evidence="1">
    <location>
        <begin position="597"/>
        <end position="624"/>
    </location>
</feature>
<evidence type="ECO:0000256" key="2">
    <source>
        <dbReference type="SAM" id="SignalP"/>
    </source>
</evidence>
<gene>
    <name evidence="4" type="ORF">J2851_002058</name>
</gene>
<dbReference type="RefSeq" id="WP_209766167.1">
    <property type="nucleotide sequence ID" value="NZ_JAGINP010000006.1"/>
</dbReference>
<evidence type="ECO:0000259" key="3">
    <source>
        <dbReference type="Pfam" id="PF13229"/>
    </source>
</evidence>